<reference evidence="3 4" key="1">
    <citation type="submission" date="2020-05" db="EMBL/GenBank/DDBJ databases">
        <title>Complete genome sequence of Gemmatimonas greenlandica TET16.</title>
        <authorList>
            <person name="Zeng Y."/>
        </authorList>
    </citation>
    <scope>NUCLEOTIDE SEQUENCE [LARGE SCALE GENOMIC DNA]</scope>
    <source>
        <strain evidence="3 4">TET16</strain>
    </source>
</reference>
<evidence type="ECO:0000256" key="1">
    <source>
        <dbReference type="SAM" id="MobiDB-lite"/>
    </source>
</evidence>
<accession>A0A6M4IQM7</accession>
<evidence type="ECO:0000313" key="3">
    <source>
        <dbReference type="EMBL" id="QJR36298.1"/>
    </source>
</evidence>
<dbReference type="EMBL" id="CP053085">
    <property type="protein sequence ID" value="QJR36298.1"/>
    <property type="molecule type" value="Genomic_DNA"/>
</dbReference>
<dbReference type="AlphaFoldDB" id="A0A6M4IQM7"/>
<gene>
    <name evidence="3" type="ORF">HKW67_12685</name>
</gene>
<dbReference type="Proteomes" id="UP000500938">
    <property type="component" value="Chromosome"/>
</dbReference>
<sequence>MLDRHEAHDDRNLGQDLPQRDAAPVADRPVADREVPLPGMAAAEGPALVIHQWLDGETSEAEARRADAKQVDLWKMISTETEQRRRMTTPAYVAANIMAAIPEARTETKVATATATATSAMVEPKSSNMMLMVVGVAMLALGVVIGQSIGKMF</sequence>
<feature type="transmembrane region" description="Helical" evidence="2">
    <location>
        <begin position="129"/>
        <end position="150"/>
    </location>
</feature>
<organism evidence="3 4">
    <name type="scientific">Gemmatimonas groenlandica</name>
    <dbReference type="NCBI Taxonomy" id="2732249"/>
    <lineage>
        <taxon>Bacteria</taxon>
        <taxon>Pseudomonadati</taxon>
        <taxon>Gemmatimonadota</taxon>
        <taxon>Gemmatimonadia</taxon>
        <taxon>Gemmatimonadales</taxon>
        <taxon>Gemmatimonadaceae</taxon>
        <taxon>Gemmatimonas</taxon>
    </lineage>
</organism>
<feature type="compositionally biased region" description="Basic and acidic residues" evidence="1">
    <location>
        <begin position="1"/>
        <end position="13"/>
    </location>
</feature>
<feature type="region of interest" description="Disordered" evidence="1">
    <location>
        <begin position="1"/>
        <end position="28"/>
    </location>
</feature>
<keyword evidence="2" id="KW-0472">Membrane</keyword>
<evidence type="ECO:0000256" key="2">
    <source>
        <dbReference type="SAM" id="Phobius"/>
    </source>
</evidence>
<keyword evidence="2" id="KW-0812">Transmembrane</keyword>
<keyword evidence="2" id="KW-1133">Transmembrane helix</keyword>
<keyword evidence="4" id="KW-1185">Reference proteome</keyword>
<evidence type="ECO:0000313" key="4">
    <source>
        <dbReference type="Proteomes" id="UP000500938"/>
    </source>
</evidence>
<name>A0A6M4IQM7_9BACT</name>
<dbReference type="RefSeq" id="WP_171225731.1">
    <property type="nucleotide sequence ID" value="NZ_CP053085.1"/>
</dbReference>
<dbReference type="KEGG" id="ggr:HKW67_12685"/>
<proteinExistence type="predicted"/>
<protein>
    <submittedName>
        <fullName evidence="3">Uncharacterized protein</fullName>
    </submittedName>
</protein>